<comment type="caution">
    <text evidence="1">The sequence shown here is derived from an EMBL/GenBank/DDBJ whole genome shotgun (WGS) entry which is preliminary data.</text>
</comment>
<organism evidence="1">
    <name type="scientific">marine sediment metagenome</name>
    <dbReference type="NCBI Taxonomy" id="412755"/>
    <lineage>
        <taxon>unclassified sequences</taxon>
        <taxon>metagenomes</taxon>
        <taxon>ecological metagenomes</taxon>
    </lineage>
</organism>
<protein>
    <submittedName>
        <fullName evidence="1">Uncharacterized protein</fullName>
    </submittedName>
</protein>
<evidence type="ECO:0000313" key="1">
    <source>
        <dbReference type="EMBL" id="GAI74587.1"/>
    </source>
</evidence>
<gene>
    <name evidence="1" type="ORF">S12H4_18196</name>
</gene>
<accession>X1R1E3</accession>
<name>X1R1E3_9ZZZZ</name>
<proteinExistence type="predicted"/>
<reference evidence="1" key="1">
    <citation type="journal article" date="2014" name="Front. Microbiol.">
        <title>High frequency of phylogenetically diverse reductive dehalogenase-homologous genes in deep subseafloor sedimentary metagenomes.</title>
        <authorList>
            <person name="Kawai M."/>
            <person name="Futagami T."/>
            <person name="Toyoda A."/>
            <person name="Takaki Y."/>
            <person name="Nishi S."/>
            <person name="Hori S."/>
            <person name="Arai W."/>
            <person name="Tsubouchi T."/>
            <person name="Morono Y."/>
            <person name="Uchiyama I."/>
            <person name="Ito T."/>
            <person name="Fujiyama A."/>
            <person name="Inagaki F."/>
            <person name="Takami H."/>
        </authorList>
    </citation>
    <scope>NUCLEOTIDE SEQUENCE</scope>
    <source>
        <strain evidence="1">Expedition CK06-06</strain>
    </source>
</reference>
<feature type="non-terminal residue" evidence="1">
    <location>
        <position position="1"/>
    </location>
</feature>
<sequence>LNLEASLIPKIGLLVDPSINLEILNTIGIQRAIETNINLEIVNEISIKKAIETLINLETALTSGLKLQVDTSLNLEMYMLYRILLEMLLGNSTITKLITEDSGINNITEDSKITILLDKDSSKF</sequence>
<dbReference type="EMBL" id="BARW01008967">
    <property type="protein sequence ID" value="GAI74587.1"/>
    <property type="molecule type" value="Genomic_DNA"/>
</dbReference>
<dbReference type="AlphaFoldDB" id="X1R1E3"/>